<keyword evidence="4" id="KW-1185">Reference proteome</keyword>
<name>U6M8B3_EIMMA</name>
<feature type="transmembrane region" description="Helical" evidence="2">
    <location>
        <begin position="304"/>
        <end position="326"/>
    </location>
</feature>
<keyword evidence="2" id="KW-1133">Transmembrane helix</keyword>
<keyword evidence="1" id="KW-0175">Coiled coil</keyword>
<keyword evidence="2" id="KW-0812">Transmembrane</keyword>
<evidence type="ECO:0000313" key="4">
    <source>
        <dbReference type="Proteomes" id="UP000030763"/>
    </source>
</evidence>
<protein>
    <submittedName>
        <fullName evidence="3">Uncharacterized protein</fullName>
    </submittedName>
</protein>
<reference evidence="3" key="2">
    <citation type="submission" date="2013-10" db="EMBL/GenBank/DDBJ databases">
        <authorList>
            <person name="Aslett M."/>
        </authorList>
    </citation>
    <scope>NUCLEOTIDE SEQUENCE [LARGE SCALE GENOMIC DNA]</scope>
    <source>
        <strain evidence="3">Weybridge</strain>
    </source>
</reference>
<gene>
    <name evidence="3" type="ORF">EMWEY_00021260</name>
</gene>
<keyword evidence="2" id="KW-0472">Membrane</keyword>
<organism evidence="3 4">
    <name type="scientific">Eimeria maxima</name>
    <name type="common">Coccidian parasite</name>
    <dbReference type="NCBI Taxonomy" id="5804"/>
    <lineage>
        <taxon>Eukaryota</taxon>
        <taxon>Sar</taxon>
        <taxon>Alveolata</taxon>
        <taxon>Apicomplexa</taxon>
        <taxon>Conoidasida</taxon>
        <taxon>Coccidia</taxon>
        <taxon>Eucoccidiorida</taxon>
        <taxon>Eimeriorina</taxon>
        <taxon>Eimeriidae</taxon>
        <taxon>Eimeria</taxon>
    </lineage>
</organism>
<evidence type="ECO:0000256" key="2">
    <source>
        <dbReference type="SAM" id="Phobius"/>
    </source>
</evidence>
<dbReference type="VEuPathDB" id="ToxoDB:EMWEY_00021260"/>
<feature type="transmembrane region" description="Helical" evidence="2">
    <location>
        <begin position="237"/>
        <end position="258"/>
    </location>
</feature>
<dbReference type="Proteomes" id="UP000030763">
    <property type="component" value="Unassembled WGS sequence"/>
</dbReference>
<evidence type="ECO:0000313" key="3">
    <source>
        <dbReference type="EMBL" id="CDJ59303.1"/>
    </source>
</evidence>
<dbReference type="EMBL" id="HG720271">
    <property type="protein sequence ID" value="CDJ59303.1"/>
    <property type="molecule type" value="Genomic_DNA"/>
</dbReference>
<dbReference type="GeneID" id="25336112"/>
<dbReference type="RefSeq" id="XP_013335951.1">
    <property type="nucleotide sequence ID" value="XM_013480497.1"/>
</dbReference>
<sequence>MDFRRPGLGNRELCVSVNGTTACTAAWAVYTCSLDGRYCGGMGGLVVLVNCGMFYNTSGLDNVDCVCGFICGNVQTGIEDVRQQHCNATVNTRKNVRESVLFLWVFVVSEEEKVRLLEARGSEVGHACVGEAMVQHVLSCLLPVLTELRVSAREGRRVVYCVIDSGEAVAVGGAERPLRVGVAWCGVAKGRVDVLVVVTSFCRADVCLSVDVGDYACGDGVGAAPVEQREWNDASFVWYWLWVGTGVGLCLGVFEVLIKEATVCLAMQKECSGDARVRLFFSRFAYAHPELKIFAPDVRGEQHWVVLVVCVLRVLLFWHVPCMSLLQQRQMRCLLKQQQEEEEEEEERRHFAMHTAALLALLVKMKRNTYVLLHRVIDYKRDSGGLTGLRRRCVGRIEVELLAWSEVRGVAYWVVEPKVENCVEVCGSGVSVFCICEGQFGGAVAVGGAERPLSAECVALCWVWRGIFVEVFFLAFEICTREKIEAVSAKDCREFVSEQERTYVDVCGGVCLAGEALFDSLCAGGNGSAGLGG</sequence>
<proteinExistence type="predicted"/>
<reference evidence="3" key="1">
    <citation type="submission" date="2013-10" db="EMBL/GenBank/DDBJ databases">
        <title>Genomic analysis of the causative agents of coccidiosis in chickens.</title>
        <authorList>
            <person name="Reid A.J."/>
            <person name="Blake D."/>
            <person name="Billington K."/>
            <person name="Browne H."/>
            <person name="Dunn M."/>
            <person name="Hung S."/>
            <person name="Kawahara F."/>
            <person name="Miranda-Saavedra D."/>
            <person name="Mourier T."/>
            <person name="Nagra H."/>
            <person name="Otto T.D."/>
            <person name="Rawlings N."/>
            <person name="Sanchez A."/>
            <person name="Sanders M."/>
            <person name="Subramaniam C."/>
            <person name="Tay Y."/>
            <person name="Dear P."/>
            <person name="Doerig C."/>
            <person name="Gruber A."/>
            <person name="Parkinson J."/>
            <person name="Shirley M."/>
            <person name="Wan K.L."/>
            <person name="Berriman M."/>
            <person name="Tomley F."/>
            <person name="Pain A."/>
        </authorList>
    </citation>
    <scope>NUCLEOTIDE SEQUENCE [LARGE SCALE GENOMIC DNA]</scope>
    <source>
        <strain evidence="3">Weybridge</strain>
    </source>
</reference>
<evidence type="ECO:0000256" key="1">
    <source>
        <dbReference type="SAM" id="Coils"/>
    </source>
</evidence>
<dbReference type="PROSITE" id="PS51257">
    <property type="entry name" value="PROKAR_LIPOPROTEIN"/>
    <property type="match status" value="1"/>
</dbReference>
<dbReference type="AlphaFoldDB" id="U6M8B3"/>
<feature type="coiled-coil region" evidence="1">
    <location>
        <begin position="328"/>
        <end position="355"/>
    </location>
</feature>
<accession>U6M8B3</accession>